<evidence type="ECO:0000256" key="1">
    <source>
        <dbReference type="ARBA" id="ARBA00004141"/>
    </source>
</evidence>
<evidence type="ECO:0000256" key="6">
    <source>
        <dbReference type="SAM" id="Phobius"/>
    </source>
</evidence>
<dbReference type="EMBL" id="LIAE01010510">
    <property type="protein sequence ID" value="PAV59647.1"/>
    <property type="molecule type" value="Genomic_DNA"/>
</dbReference>
<keyword evidence="3 6" id="KW-1133">Transmembrane helix</keyword>
<dbReference type="OrthoDB" id="10033535at2759"/>
<comment type="subcellular location">
    <subcellularLocation>
        <location evidence="1">Membrane</location>
        <topology evidence="1">Multi-pass membrane protein</topology>
    </subcellularLocation>
</comment>
<organism evidence="7 8">
    <name type="scientific">Diploscapter pachys</name>
    <dbReference type="NCBI Taxonomy" id="2018661"/>
    <lineage>
        <taxon>Eukaryota</taxon>
        <taxon>Metazoa</taxon>
        <taxon>Ecdysozoa</taxon>
        <taxon>Nematoda</taxon>
        <taxon>Chromadorea</taxon>
        <taxon>Rhabditida</taxon>
        <taxon>Rhabditina</taxon>
        <taxon>Rhabditomorpha</taxon>
        <taxon>Rhabditoidea</taxon>
        <taxon>Rhabditidae</taxon>
        <taxon>Diploscapter</taxon>
    </lineage>
</organism>
<name>A0A2A2JCZ3_9BILA</name>
<dbReference type="AlphaFoldDB" id="A0A2A2JCZ3"/>
<feature type="transmembrane region" description="Helical" evidence="6">
    <location>
        <begin position="264"/>
        <end position="281"/>
    </location>
</feature>
<sequence>MEYLLEDIENVVASWKTESESSLQQIHAWDEQLEELRCVHIALLETMLNTALPLKQRRACVERCARASRLKIKLGTCLKFGHSIAVAVDKSQTRRRMDELSRLKAGRASQLVHVARLVHQIVEENRLKIRKRLEQMDTHLPTEIEQKFVNKMYKVQVKVEEPDAEEVSEPELNSPVEVSSPEEPTQKEDLESGTLKRSRRSKRLSKTGGIGIIILGSVLQLNSTGVWDILGDERLATPILLLVFGCLCTLVGFLGCCGAIRENYCLTVSFAVLLALIIVGWNSKIRKFCKLDDRIRNCNHDIRSSRRHERRSDLAITKWSDAL</sequence>
<evidence type="ECO:0000256" key="5">
    <source>
        <dbReference type="SAM" id="MobiDB-lite"/>
    </source>
</evidence>
<evidence type="ECO:0000256" key="3">
    <source>
        <dbReference type="ARBA" id="ARBA00022989"/>
    </source>
</evidence>
<dbReference type="Proteomes" id="UP000218231">
    <property type="component" value="Unassembled WGS sequence"/>
</dbReference>
<evidence type="ECO:0000313" key="7">
    <source>
        <dbReference type="EMBL" id="PAV59648.1"/>
    </source>
</evidence>
<gene>
    <name evidence="7" type="ORF">WR25_21243</name>
</gene>
<accession>A0A2A2JCZ3</accession>
<feature type="region of interest" description="Disordered" evidence="5">
    <location>
        <begin position="160"/>
        <end position="202"/>
    </location>
</feature>
<keyword evidence="4 6" id="KW-0472">Membrane</keyword>
<dbReference type="InterPro" id="IPR018499">
    <property type="entry name" value="Tetraspanin/Peripherin"/>
</dbReference>
<evidence type="ECO:0000256" key="2">
    <source>
        <dbReference type="ARBA" id="ARBA00022692"/>
    </source>
</evidence>
<proteinExistence type="predicted"/>
<evidence type="ECO:0000313" key="8">
    <source>
        <dbReference type="Proteomes" id="UP000218231"/>
    </source>
</evidence>
<dbReference type="STRING" id="2018661.A0A2A2JCZ3"/>
<keyword evidence="8" id="KW-1185">Reference proteome</keyword>
<dbReference type="PRINTS" id="PR00259">
    <property type="entry name" value="TMFOUR"/>
</dbReference>
<dbReference type="GO" id="GO:0016020">
    <property type="term" value="C:membrane"/>
    <property type="evidence" value="ECO:0007669"/>
    <property type="project" value="UniProtKB-SubCell"/>
</dbReference>
<dbReference type="EMBL" id="LIAE01010510">
    <property type="protein sequence ID" value="PAV59648.1"/>
    <property type="molecule type" value="Genomic_DNA"/>
</dbReference>
<keyword evidence="2 6" id="KW-0812">Transmembrane</keyword>
<feature type="transmembrane region" description="Helical" evidence="6">
    <location>
        <begin position="204"/>
        <end position="223"/>
    </location>
</feature>
<dbReference type="Pfam" id="PF00335">
    <property type="entry name" value="Tetraspanin"/>
    <property type="match status" value="1"/>
</dbReference>
<feature type="transmembrane region" description="Helical" evidence="6">
    <location>
        <begin position="235"/>
        <end position="257"/>
    </location>
</feature>
<evidence type="ECO:0000256" key="4">
    <source>
        <dbReference type="ARBA" id="ARBA00023136"/>
    </source>
</evidence>
<protein>
    <submittedName>
        <fullName evidence="7">Uncharacterized protein</fullName>
    </submittedName>
</protein>
<reference evidence="7 8" key="1">
    <citation type="journal article" date="2017" name="Curr. Biol.">
        <title>Genome architecture and evolution of a unichromosomal asexual nematode.</title>
        <authorList>
            <person name="Fradin H."/>
            <person name="Zegar C."/>
            <person name="Gutwein M."/>
            <person name="Lucas J."/>
            <person name="Kovtun M."/>
            <person name="Corcoran D."/>
            <person name="Baugh L.R."/>
            <person name="Kiontke K."/>
            <person name="Gunsalus K."/>
            <person name="Fitch D.H."/>
            <person name="Piano F."/>
        </authorList>
    </citation>
    <scope>NUCLEOTIDE SEQUENCE [LARGE SCALE GENOMIC DNA]</scope>
    <source>
        <strain evidence="7">PF1309</strain>
    </source>
</reference>
<comment type="caution">
    <text evidence="7">The sequence shown here is derived from an EMBL/GenBank/DDBJ whole genome shotgun (WGS) entry which is preliminary data.</text>
</comment>